<dbReference type="EMBL" id="LR796546">
    <property type="protein sequence ID" value="CAB4150420.1"/>
    <property type="molecule type" value="Genomic_DNA"/>
</dbReference>
<name>A0A6J5MZG7_9CAUD</name>
<sequence>MNTRDIRELLHGHIDPRLGKVLISQQEDIASLKQMVMQLAGLFDKMQDNQLIVINATEELKSLRPLALKMKQQGTEVGSDPSLTGQYDS</sequence>
<proteinExistence type="predicted"/>
<evidence type="ECO:0000313" key="1">
    <source>
        <dbReference type="EMBL" id="CAB4150420.1"/>
    </source>
</evidence>
<organism evidence="1">
    <name type="scientific">uncultured Caudovirales phage</name>
    <dbReference type="NCBI Taxonomy" id="2100421"/>
    <lineage>
        <taxon>Viruses</taxon>
        <taxon>Duplodnaviria</taxon>
        <taxon>Heunggongvirae</taxon>
        <taxon>Uroviricota</taxon>
        <taxon>Caudoviricetes</taxon>
        <taxon>Peduoviridae</taxon>
        <taxon>Maltschvirus</taxon>
        <taxon>Maltschvirus maltsch</taxon>
    </lineage>
</organism>
<reference evidence="1" key="1">
    <citation type="submission" date="2020-04" db="EMBL/GenBank/DDBJ databases">
        <authorList>
            <person name="Chiriac C."/>
            <person name="Salcher M."/>
            <person name="Ghai R."/>
            <person name="Kavagutti S V."/>
        </authorList>
    </citation>
    <scope>NUCLEOTIDE SEQUENCE</scope>
</reference>
<protein>
    <submittedName>
        <fullName evidence="1">Uncharacterized protein</fullName>
    </submittedName>
</protein>
<accession>A0A6J5MZG7</accession>
<gene>
    <name evidence="1" type="ORF">UFOVP568_26</name>
</gene>